<dbReference type="PANTHER" id="PTHR13878:SF91">
    <property type="entry name" value="FAD BINDING DOMAIN PROTEIN (AFU_ORTHOLOGUE AFUA_6G12070)-RELATED"/>
    <property type="match status" value="1"/>
</dbReference>
<sequence length="590" mass="64382">MRLPLLLLTISSLYPTSALWQRCRCTPAHSCWQQIDWSSLNATVSGKLIRNSPPAVSCYPGPKYNKEECAHVGSQWSNTTFQSEQPIGYCYPIDNSCPVTNFTWQGKCSLGPSPVYTINATELEELVAGISFARVNNVRLVIRNTGHDLLGKSTGYGSLQIWVRYLRKGILFQPTFNLSIPCAACNWTGAAFTVSGGYIWDEVYEEAFVRDLIVVGGGDPTISVIGGYIQGGGHSPATHDFGLASDQVLEAQVILANGSIVVANPCINPDLFTALRGGGGGTYGVVISVTIKAHPSRPVVAHTLAIVPTSTSNLNPFLDAITDLYTFYPTLSESGFSGYGSWSINDPITTYGNSPAGYKHAFAALDKPLVSAKSALEPILDTLSVHDAIDIFVSWFEFPSYAAYYRAMSGVHQKTGVPETSLASRMFDKKALTSDRERLRGMVGAVAGNALESTINQVLLVGGGKVLEEPEYSGVNPAWRKTFLIHIVARGWPAKLGPVVAKKVKTDITYSKYYAMRQLTPGMGGYLNEADRNNPWWEEDLYGTTKYNQLLQIKTKYDPEGVFYCPQCVGSSSWYEQTLPGKKYGPLCAR</sequence>
<dbReference type="EMBL" id="BN001301">
    <property type="protein sequence ID" value="CBF69431.1"/>
    <property type="molecule type" value="Genomic_DNA"/>
</dbReference>
<dbReference type="InterPro" id="IPR016166">
    <property type="entry name" value="FAD-bd_PCMH"/>
</dbReference>
<accession>Q5AZ21</accession>
<dbReference type="SUPFAM" id="SSF56176">
    <property type="entry name" value="FAD-binding/transporter-associated domain-like"/>
    <property type="match status" value="1"/>
</dbReference>
<organism evidence="5 6">
    <name type="scientific">Emericella nidulans (strain FGSC A4 / ATCC 38163 / CBS 112.46 / NRRL 194 / M139)</name>
    <name type="common">Aspergillus nidulans</name>
    <dbReference type="NCBI Taxonomy" id="227321"/>
    <lineage>
        <taxon>Eukaryota</taxon>
        <taxon>Fungi</taxon>
        <taxon>Dikarya</taxon>
        <taxon>Ascomycota</taxon>
        <taxon>Pezizomycotina</taxon>
        <taxon>Eurotiomycetes</taxon>
        <taxon>Eurotiomycetidae</taxon>
        <taxon>Eurotiales</taxon>
        <taxon>Aspergillaceae</taxon>
        <taxon>Aspergillus</taxon>
        <taxon>Aspergillus subgen. Nidulantes</taxon>
    </lineage>
</organism>
<keyword evidence="3" id="KW-0732">Signal</keyword>
<evidence type="ECO:0000256" key="1">
    <source>
        <dbReference type="ARBA" id="ARBA00005466"/>
    </source>
</evidence>
<keyword evidence="6" id="KW-1185">Reference proteome</keyword>
<evidence type="ECO:0000313" key="6">
    <source>
        <dbReference type="Proteomes" id="UP000000560"/>
    </source>
</evidence>
<dbReference type="OrthoDB" id="9983560at2759"/>
<evidence type="ECO:0000313" key="5">
    <source>
        <dbReference type="EMBL" id="CBF69431.1"/>
    </source>
</evidence>
<dbReference type="GeneID" id="2871357"/>
<dbReference type="Pfam" id="PF08031">
    <property type="entry name" value="BBE"/>
    <property type="match status" value="1"/>
</dbReference>
<dbReference type="Gene3D" id="3.30.465.10">
    <property type="match status" value="2"/>
</dbReference>
<dbReference type="STRING" id="227321.Q5AZ21"/>
<evidence type="ECO:0000259" key="4">
    <source>
        <dbReference type="PROSITE" id="PS51387"/>
    </source>
</evidence>
<reference evidence="6" key="1">
    <citation type="journal article" date="2005" name="Nature">
        <title>Sequencing of Aspergillus nidulans and comparative analysis with A. fumigatus and A. oryzae.</title>
        <authorList>
            <person name="Galagan J.E."/>
            <person name="Calvo S.E."/>
            <person name="Cuomo C."/>
            <person name="Ma L.J."/>
            <person name="Wortman J.R."/>
            <person name="Batzoglou S."/>
            <person name="Lee S.I."/>
            <person name="Basturkmen M."/>
            <person name="Spevak C.C."/>
            <person name="Clutterbuck J."/>
            <person name="Kapitonov V."/>
            <person name="Jurka J."/>
            <person name="Scazzocchio C."/>
            <person name="Farman M."/>
            <person name="Butler J."/>
            <person name="Purcell S."/>
            <person name="Harris S."/>
            <person name="Braus G.H."/>
            <person name="Draht O."/>
            <person name="Busch S."/>
            <person name="D'Enfert C."/>
            <person name="Bouchier C."/>
            <person name="Goldman G.H."/>
            <person name="Bell-Pedersen D."/>
            <person name="Griffiths-Jones S."/>
            <person name="Doonan J.H."/>
            <person name="Yu J."/>
            <person name="Vienken K."/>
            <person name="Pain A."/>
            <person name="Freitag M."/>
            <person name="Selker E.U."/>
            <person name="Archer D.B."/>
            <person name="Penalva M.A."/>
            <person name="Oakley B.R."/>
            <person name="Momany M."/>
            <person name="Tanaka T."/>
            <person name="Kumagai T."/>
            <person name="Asai K."/>
            <person name="Machida M."/>
            <person name="Nierman W.C."/>
            <person name="Denning D.W."/>
            <person name="Caddick M."/>
            <person name="Hynes M."/>
            <person name="Paoletti M."/>
            <person name="Fischer R."/>
            <person name="Miller B."/>
            <person name="Dyer P."/>
            <person name="Sachs M.S."/>
            <person name="Osmani S.A."/>
            <person name="Birren B.W."/>
        </authorList>
    </citation>
    <scope>NUCLEOTIDE SEQUENCE [LARGE SCALE GENOMIC DNA]</scope>
    <source>
        <strain evidence="6">FGSC A4 / ATCC 38163 / CBS 112.46 / NRRL 194 / M139</strain>
    </source>
</reference>
<dbReference type="OMA" id="NEADWGN"/>
<keyword evidence="2" id="KW-0560">Oxidoreductase</keyword>
<name>Q5AZ21_EMENI</name>
<dbReference type="InterPro" id="IPR016169">
    <property type="entry name" value="FAD-bd_PCMH_sub2"/>
</dbReference>
<dbReference type="InParanoid" id="Q5AZ21"/>
<comment type="similarity">
    <text evidence="1">Belongs to the oxygen-dependent FAD-linked oxidoreductase family.</text>
</comment>
<dbReference type="GO" id="GO:0071949">
    <property type="term" value="F:FAD binding"/>
    <property type="evidence" value="ECO:0007669"/>
    <property type="project" value="InterPro"/>
</dbReference>
<dbReference type="Pfam" id="PF01565">
    <property type="entry name" value="FAD_binding_4"/>
    <property type="match status" value="1"/>
</dbReference>
<protein>
    <submittedName>
        <fullName evidence="5">Isoamyl alcohol oxidase (AFU_orthologue AFUA_3G07410)</fullName>
    </submittedName>
</protein>
<dbReference type="HOGENOM" id="CLU_018354_4_3_1"/>
<dbReference type="PROSITE" id="PS51387">
    <property type="entry name" value="FAD_PCMH"/>
    <property type="match status" value="1"/>
</dbReference>
<dbReference type="AlphaFoldDB" id="Q5AZ21"/>
<dbReference type="eggNOG" id="ENOG502QWB6">
    <property type="taxonomic scope" value="Eukaryota"/>
</dbReference>
<evidence type="ECO:0000256" key="3">
    <source>
        <dbReference type="SAM" id="SignalP"/>
    </source>
</evidence>
<dbReference type="InterPro" id="IPR036318">
    <property type="entry name" value="FAD-bd_PCMH-like_sf"/>
</dbReference>
<feature type="domain" description="FAD-binding PCMH-type" evidence="4">
    <location>
        <begin position="110"/>
        <end position="296"/>
    </location>
</feature>
<reference evidence="6" key="2">
    <citation type="journal article" date="2009" name="Fungal Genet. Biol.">
        <title>The 2008 update of the Aspergillus nidulans genome annotation: a community effort.</title>
        <authorList>
            <person name="Wortman J.R."/>
            <person name="Gilsenan J.M."/>
            <person name="Joardar V."/>
            <person name="Deegan J."/>
            <person name="Clutterbuck J."/>
            <person name="Andersen M.R."/>
            <person name="Archer D."/>
            <person name="Bencina M."/>
            <person name="Braus G."/>
            <person name="Coutinho P."/>
            <person name="von Dohren H."/>
            <person name="Doonan J."/>
            <person name="Driessen A.J."/>
            <person name="Durek P."/>
            <person name="Espeso E."/>
            <person name="Fekete E."/>
            <person name="Flipphi M."/>
            <person name="Estrada C.G."/>
            <person name="Geysens S."/>
            <person name="Goldman G."/>
            <person name="de Groot P.W."/>
            <person name="Hansen K."/>
            <person name="Harris S.D."/>
            <person name="Heinekamp T."/>
            <person name="Helmstaedt K."/>
            <person name="Henrissat B."/>
            <person name="Hofmann G."/>
            <person name="Homan T."/>
            <person name="Horio T."/>
            <person name="Horiuchi H."/>
            <person name="James S."/>
            <person name="Jones M."/>
            <person name="Karaffa L."/>
            <person name="Karanyi Z."/>
            <person name="Kato M."/>
            <person name="Keller N."/>
            <person name="Kelly D.E."/>
            <person name="Kiel J.A."/>
            <person name="Kim J.M."/>
            <person name="van der Klei I.J."/>
            <person name="Klis F.M."/>
            <person name="Kovalchuk A."/>
            <person name="Krasevec N."/>
            <person name="Kubicek C.P."/>
            <person name="Liu B."/>
            <person name="Maccabe A."/>
            <person name="Meyer V."/>
            <person name="Mirabito P."/>
            <person name="Miskei M."/>
            <person name="Mos M."/>
            <person name="Mullins J."/>
            <person name="Nelson D.R."/>
            <person name="Nielsen J."/>
            <person name="Oakley B.R."/>
            <person name="Osmani S.A."/>
            <person name="Pakula T."/>
            <person name="Paszewski A."/>
            <person name="Paulsen I."/>
            <person name="Pilsyk S."/>
            <person name="Pocsi I."/>
            <person name="Punt P.J."/>
            <person name="Ram A.F."/>
            <person name="Ren Q."/>
            <person name="Robellet X."/>
            <person name="Robson G."/>
            <person name="Seiboth B."/>
            <person name="van Solingen P."/>
            <person name="Specht T."/>
            <person name="Sun J."/>
            <person name="Taheri-Talesh N."/>
            <person name="Takeshita N."/>
            <person name="Ussery D."/>
            <person name="vanKuyk P.A."/>
            <person name="Visser H."/>
            <person name="van de Vondervoort P.J."/>
            <person name="de Vries R.P."/>
            <person name="Walton J."/>
            <person name="Xiang X."/>
            <person name="Xiong Y."/>
            <person name="Zeng A.P."/>
            <person name="Brandt B.W."/>
            <person name="Cornell M.J."/>
            <person name="van den Hondel C.A."/>
            <person name="Visser J."/>
            <person name="Oliver S.G."/>
            <person name="Turner G."/>
        </authorList>
    </citation>
    <scope>GENOME REANNOTATION</scope>
    <source>
        <strain evidence="6">FGSC A4 / ATCC 38163 / CBS 112.46 / NRRL 194 / M139</strain>
    </source>
</reference>
<dbReference type="PANTHER" id="PTHR13878">
    <property type="entry name" value="GULONOLACTONE OXIDASE"/>
    <property type="match status" value="1"/>
</dbReference>
<accession>C8V0C4</accession>
<dbReference type="InterPro" id="IPR012951">
    <property type="entry name" value="BBE"/>
</dbReference>
<proteinExistence type="inferred from homology"/>
<dbReference type="RefSeq" id="XP_664063.1">
    <property type="nucleotide sequence ID" value="XM_658971.1"/>
</dbReference>
<dbReference type="Proteomes" id="UP000000560">
    <property type="component" value="Chromosome I"/>
</dbReference>
<feature type="signal peptide" evidence="3">
    <location>
        <begin position="1"/>
        <end position="18"/>
    </location>
</feature>
<dbReference type="InterPro" id="IPR006094">
    <property type="entry name" value="Oxid_FAD_bind_N"/>
</dbReference>
<dbReference type="InterPro" id="IPR050432">
    <property type="entry name" value="FAD-linked_Oxidoreductases_BP"/>
</dbReference>
<dbReference type="KEGG" id="ani:ANIA_06459"/>
<dbReference type="GO" id="GO:0016491">
    <property type="term" value="F:oxidoreductase activity"/>
    <property type="evidence" value="ECO:0000318"/>
    <property type="project" value="GO_Central"/>
</dbReference>
<feature type="chain" id="PRO_5010197547" evidence="3">
    <location>
        <begin position="19"/>
        <end position="590"/>
    </location>
</feature>
<evidence type="ECO:0000256" key="2">
    <source>
        <dbReference type="ARBA" id="ARBA00023002"/>
    </source>
</evidence>
<gene>
    <name evidence="5" type="ORF">ANIA_06459</name>
</gene>
<dbReference type="VEuPathDB" id="FungiDB:AN6459"/>